<dbReference type="InterPro" id="IPR043428">
    <property type="entry name" value="LivM-like"/>
</dbReference>
<dbReference type="Proteomes" id="UP000076825">
    <property type="component" value="Chromosome 1"/>
</dbReference>
<organism evidence="7 8">
    <name type="scientific">Bordetella trematum</name>
    <dbReference type="NCBI Taxonomy" id="123899"/>
    <lineage>
        <taxon>Bacteria</taxon>
        <taxon>Pseudomonadati</taxon>
        <taxon>Pseudomonadota</taxon>
        <taxon>Betaproteobacteria</taxon>
        <taxon>Burkholderiales</taxon>
        <taxon>Alcaligenaceae</taxon>
        <taxon>Bordetella</taxon>
    </lineage>
</organism>
<keyword evidence="8" id="KW-1185">Reference proteome</keyword>
<dbReference type="Pfam" id="PF02653">
    <property type="entry name" value="BPD_transp_2"/>
    <property type="match status" value="1"/>
</dbReference>
<dbReference type="InterPro" id="IPR001851">
    <property type="entry name" value="ABC_transp_permease"/>
</dbReference>
<dbReference type="PANTHER" id="PTHR30482:SF20">
    <property type="entry name" value="HIGH-AFFINITY BRANCHED-CHAIN AMINO ACID TRANSPORT SYSTEM PERMEASE PROTEIN LIVM"/>
    <property type="match status" value="1"/>
</dbReference>
<evidence type="ECO:0000256" key="5">
    <source>
        <dbReference type="ARBA" id="ARBA00023136"/>
    </source>
</evidence>
<dbReference type="PANTHER" id="PTHR30482">
    <property type="entry name" value="HIGH-AFFINITY BRANCHED-CHAIN AMINO ACID TRANSPORT SYSTEM PERMEASE"/>
    <property type="match status" value="1"/>
</dbReference>
<evidence type="ECO:0000313" key="8">
    <source>
        <dbReference type="Proteomes" id="UP000076825"/>
    </source>
</evidence>
<dbReference type="CDD" id="cd06581">
    <property type="entry name" value="TM_PBP1_LivM_like"/>
    <property type="match status" value="1"/>
</dbReference>
<gene>
    <name evidence="7" type="ORF">SAMEA3906487_01682</name>
</gene>
<proteinExistence type="predicted"/>
<evidence type="ECO:0000256" key="6">
    <source>
        <dbReference type="SAM" id="Phobius"/>
    </source>
</evidence>
<feature type="transmembrane region" description="Helical" evidence="6">
    <location>
        <begin position="57"/>
        <end position="75"/>
    </location>
</feature>
<dbReference type="RefSeq" id="WP_025513201.1">
    <property type="nucleotide sequence ID" value="NZ_CP016340.1"/>
</dbReference>
<comment type="subcellular location">
    <subcellularLocation>
        <location evidence="1">Cell membrane</location>
        <topology evidence="1">Multi-pass membrane protein</topology>
    </subcellularLocation>
</comment>
<feature type="transmembrane region" description="Helical" evidence="6">
    <location>
        <begin position="200"/>
        <end position="220"/>
    </location>
</feature>
<feature type="transmembrane region" description="Helical" evidence="6">
    <location>
        <begin position="250"/>
        <end position="269"/>
    </location>
</feature>
<feature type="transmembrane region" description="Helical" evidence="6">
    <location>
        <begin position="226"/>
        <end position="243"/>
    </location>
</feature>
<protein>
    <submittedName>
        <fullName evidence="7">Branched-chain amino acid ABC transporter permease</fullName>
    </submittedName>
</protein>
<dbReference type="AlphaFoldDB" id="A0A157SFI2"/>
<keyword evidence="3 6" id="KW-0812">Transmembrane</keyword>
<keyword evidence="5 6" id="KW-0472">Membrane</keyword>
<dbReference type="GO" id="GO:0015658">
    <property type="term" value="F:branched-chain amino acid transmembrane transporter activity"/>
    <property type="evidence" value="ECO:0007669"/>
    <property type="project" value="InterPro"/>
</dbReference>
<evidence type="ECO:0000256" key="3">
    <source>
        <dbReference type="ARBA" id="ARBA00022692"/>
    </source>
</evidence>
<sequence length="314" mass="32748">MAKSYSLPAAASIAVVLLAAALLQGGGLAASLALWLAINVLITASFRFVTLIGELNFAVAGFVGLGAYMAGVASVNLEWPFWVALLAGGLFAGGVSVVFGTITLRAKGPYFMLISFAFTEVLRMIYTKTEAIGGSSGLVGIFPPAYLDGWYPAFTVAIVVALLWGLWWLERSDFGKVIVAIRNNDALVETVGINVHMAKVACLAIASLVAGLAGGLLAFANNVISPGDFGFLLAVYALAYLKVGGEARLMGAVVGAVVLTLLGQFALSFGPYEHIFYGAAIVLSVLLMPGGLIGLGRWFRPRVAKVNALTKPQA</sequence>
<evidence type="ECO:0000256" key="4">
    <source>
        <dbReference type="ARBA" id="ARBA00022989"/>
    </source>
</evidence>
<feature type="transmembrane region" description="Helical" evidence="6">
    <location>
        <begin position="275"/>
        <end position="295"/>
    </location>
</feature>
<feature type="transmembrane region" description="Helical" evidence="6">
    <location>
        <begin position="149"/>
        <end position="169"/>
    </location>
</feature>
<feature type="transmembrane region" description="Helical" evidence="6">
    <location>
        <begin position="81"/>
        <end position="103"/>
    </location>
</feature>
<evidence type="ECO:0000256" key="1">
    <source>
        <dbReference type="ARBA" id="ARBA00004651"/>
    </source>
</evidence>
<evidence type="ECO:0000256" key="2">
    <source>
        <dbReference type="ARBA" id="ARBA00022475"/>
    </source>
</evidence>
<reference evidence="7 8" key="1">
    <citation type="submission" date="2016-04" db="EMBL/GenBank/DDBJ databases">
        <authorList>
            <consortium name="Pathogen Informatics"/>
        </authorList>
    </citation>
    <scope>NUCLEOTIDE SEQUENCE [LARGE SCALE GENOMIC DNA]</scope>
    <source>
        <strain evidence="7 8">H044680328</strain>
    </source>
</reference>
<evidence type="ECO:0000313" key="7">
    <source>
        <dbReference type="EMBL" id="SAI69187.1"/>
    </source>
</evidence>
<dbReference type="GeneID" id="56591033"/>
<dbReference type="OrthoDB" id="9814461at2"/>
<dbReference type="PATRIC" id="fig|123899.6.peg.1669"/>
<name>A0A157SFI2_9BORD</name>
<dbReference type="EMBL" id="LT546645">
    <property type="protein sequence ID" value="SAI69187.1"/>
    <property type="molecule type" value="Genomic_DNA"/>
</dbReference>
<dbReference type="KEGG" id="btrm:SAMEA390648701682"/>
<keyword evidence="4 6" id="KW-1133">Transmembrane helix</keyword>
<dbReference type="GO" id="GO:0005886">
    <property type="term" value="C:plasma membrane"/>
    <property type="evidence" value="ECO:0007669"/>
    <property type="project" value="UniProtKB-SubCell"/>
</dbReference>
<feature type="transmembrane region" description="Helical" evidence="6">
    <location>
        <begin position="110"/>
        <end position="129"/>
    </location>
</feature>
<accession>A0A157SFI2</accession>
<keyword evidence="2" id="KW-1003">Cell membrane</keyword>
<dbReference type="STRING" id="123899.SAMEA3906487_01682"/>